<gene>
    <name evidence="1" type="ORF">Tci_049951</name>
</gene>
<dbReference type="EMBL" id="BKCJ010007579">
    <property type="protein sequence ID" value="GEU77973.1"/>
    <property type="molecule type" value="Genomic_DNA"/>
</dbReference>
<dbReference type="AlphaFoldDB" id="A0A6L2MVQ9"/>
<evidence type="ECO:0000313" key="1">
    <source>
        <dbReference type="EMBL" id="GEU77973.1"/>
    </source>
</evidence>
<protein>
    <submittedName>
        <fullName evidence="1">Uncharacterized protein</fullName>
    </submittedName>
</protein>
<proteinExistence type="predicted"/>
<reference evidence="1" key="1">
    <citation type="journal article" date="2019" name="Sci. Rep.">
        <title>Draft genome of Tanacetum cinerariifolium, the natural source of mosquito coil.</title>
        <authorList>
            <person name="Yamashiro T."/>
            <person name="Shiraishi A."/>
            <person name="Satake H."/>
            <person name="Nakayama K."/>
        </authorList>
    </citation>
    <scope>NUCLEOTIDE SEQUENCE</scope>
</reference>
<accession>A0A6L2MVQ9</accession>
<sequence>MVRGLLKQMMEISPGIFDGFVVFLGESKDLVSNERCALWGNNLFINWETNCSHVVTRLGGSLLNHSFALPFRVKWKNWNLDASFVAPSACMLSTMLMKSLKCWKGFSLFKPWNSQTLWINQTSREFMMFPVCSSSRTIEFWNLNGFRPECLYKPLEVGVVLVLY</sequence>
<organism evidence="1">
    <name type="scientific">Tanacetum cinerariifolium</name>
    <name type="common">Dalmatian daisy</name>
    <name type="synonym">Chrysanthemum cinerariifolium</name>
    <dbReference type="NCBI Taxonomy" id="118510"/>
    <lineage>
        <taxon>Eukaryota</taxon>
        <taxon>Viridiplantae</taxon>
        <taxon>Streptophyta</taxon>
        <taxon>Embryophyta</taxon>
        <taxon>Tracheophyta</taxon>
        <taxon>Spermatophyta</taxon>
        <taxon>Magnoliopsida</taxon>
        <taxon>eudicotyledons</taxon>
        <taxon>Gunneridae</taxon>
        <taxon>Pentapetalae</taxon>
        <taxon>asterids</taxon>
        <taxon>campanulids</taxon>
        <taxon>Asterales</taxon>
        <taxon>Asteraceae</taxon>
        <taxon>Asteroideae</taxon>
        <taxon>Anthemideae</taxon>
        <taxon>Anthemidinae</taxon>
        <taxon>Tanacetum</taxon>
    </lineage>
</organism>
<name>A0A6L2MVQ9_TANCI</name>
<comment type="caution">
    <text evidence="1">The sequence shown here is derived from an EMBL/GenBank/DDBJ whole genome shotgun (WGS) entry which is preliminary data.</text>
</comment>